<name>A0A074KWW6_9BACT</name>
<evidence type="ECO:0000259" key="1">
    <source>
        <dbReference type="Pfam" id="PF13320"/>
    </source>
</evidence>
<proteinExistence type="predicted"/>
<dbReference type="OrthoDB" id="197680at2"/>
<accession>A0A074KWW6</accession>
<dbReference type="eggNOG" id="COG3934">
    <property type="taxonomic scope" value="Bacteria"/>
</dbReference>
<dbReference type="Pfam" id="PF13320">
    <property type="entry name" value="GH123_cat"/>
    <property type="match status" value="1"/>
</dbReference>
<gene>
    <name evidence="2" type="ORF">EL17_11135</name>
</gene>
<sequence>MAQQPLSVGFTSIYDFDDFLPEGSKHSAWRGEMLLMVLKIESEANQDIELDINNTNDRINIESFNLAYVLADYAAGFCGTEKAEGKFKQARVPDRAVKISENKFRSDSTTSFVLLKVEIEESMRRGNIPISVNIKQNNREAEVTANIQVINRKLPAISNMDFKLDFWQFPMSIADFYNLDPWSEEHYRHLEVMFEQLNEINQKVVTATVFWDPYNSQVRDPTQMMIQVKRDQEGNYVYDYSNFEKYVELAFSKGVDEHISLHNLYPWNNNFFYLDETTGQVVTISTVPNTPVHHDFWRPFLEDFQVYLTDKGWLDKVMFYVDERDVDITIELAKFIHSINPDFKLGYAGAFHAKLSPYIFDYSIPSNVVMDAQILKDRQLQGKHTTFYTACFDKGANMLMTSSNVDTYYLMMLANVKGYNGKLRWAYNQWSSNIRENAIYAHVPSGDAHFVYPDNQPSLRYFLILDALEEVSKAKNRSRKSKTQRLLDRHLDPALIRSEEQRSELVKSMNRNLNE</sequence>
<evidence type="ECO:0000313" key="3">
    <source>
        <dbReference type="Proteomes" id="UP000027821"/>
    </source>
</evidence>
<evidence type="ECO:0000313" key="2">
    <source>
        <dbReference type="EMBL" id="KEO73454.1"/>
    </source>
</evidence>
<dbReference type="STRING" id="1048983.EL17_11135"/>
<dbReference type="Proteomes" id="UP000027821">
    <property type="component" value="Unassembled WGS sequence"/>
</dbReference>
<comment type="caution">
    <text evidence="2">The sequence shown here is derived from an EMBL/GenBank/DDBJ whole genome shotgun (WGS) entry which is preliminary data.</text>
</comment>
<dbReference type="AlphaFoldDB" id="A0A074KWW6"/>
<dbReference type="InterPro" id="IPR025150">
    <property type="entry name" value="GH123_cat"/>
</dbReference>
<dbReference type="EMBL" id="JMIH01000021">
    <property type="protein sequence ID" value="KEO73454.1"/>
    <property type="molecule type" value="Genomic_DNA"/>
</dbReference>
<protein>
    <recommendedName>
        <fullName evidence="1">Glycoside hydrolase 123 catalytic domain-containing protein</fullName>
    </recommendedName>
</protein>
<organism evidence="2 3">
    <name type="scientific">Anditalea andensis</name>
    <dbReference type="NCBI Taxonomy" id="1048983"/>
    <lineage>
        <taxon>Bacteria</taxon>
        <taxon>Pseudomonadati</taxon>
        <taxon>Bacteroidota</taxon>
        <taxon>Cytophagia</taxon>
        <taxon>Cytophagales</taxon>
        <taxon>Cytophagaceae</taxon>
        <taxon>Anditalea</taxon>
    </lineage>
</organism>
<reference evidence="2 3" key="1">
    <citation type="submission" date="2014-04" db="EMBL/GenBank/DDBJ databases">
        <title>Characterization and application of a salt tolerant electro-active bacterium.</title>
        <authorList>
            <person name="Yang L."/>
            <person name="Wei S."/>
            <person name="Tay Q.X.M."/>
        </authorList>
    </citation>
    <scope>NUCLEOTIDE SEQUENCE [LARGE SCALE GENOMIC DNA]</scope>
    <source>
        <strain evidence="2 3">LY1</strain>
    </source>
</reference>
<feature type="domain" description="Glycoside hydrolase 123 catalytic" evidence="1">
    <location>
        <begin position="167"/>
        <end position="473"/>
    </location>
</feature>
<dbReference type="RefSeq" id="WP_035074246.1">
    <property type="nucleotide sequence ID" value="NZ_JMIH01000021.1"/>
</dbReference>
<keyword evidence="3" id="KW-1185">Reference proteome</keyword>